<accession>A0A4Y7SWA7</accession>
<keyword evidence="1" id="KW-1133">Transmembrane helix</keyword>
<proteinExistence type="predicted"/>
<dbReference type="Proteomes" id="UP000298030">
    <property type="component" value="Unassembled WGS sequence"/>
</dbReference>
<keyword evidence="1" id="KW-0472">Membrane</keyword>
<evidence type="ECO:0000256" key="1">
    <source>
        <dbReference type="SAM" id="Phobius"/>
    </source>
</evidence>
<dbReference type="EMBL" id="QPFP01000051">
    <property type="protein sequence ID" value="TEB26143.1"/>
    <property type="molecule type" value="Genomic_DNA"/>
</dbReference>
<reference evidence="2 3" key="1">
    <citation type="journal article" date="2019" name="Nat. Ecol. Evol.">
        <title>Megaphylogeny resolves global patterns of mushroom evolution.</title>
        <authorList>
            <person name="Varga T."/>
            <person name="Krizsan K."/>
            <person name="Foldi C."/>
            <person name="Dima B."/>
            <person name="Sanchez-Garcia M."/>
            <person name="Sanchez-Ramirez S."/>
            <person name="Szollosi G.J."/>
            <person name="Szarkandi J.G."/>
            <person name="Papp V."/>
            <person name="Albert L."/>
            <person name="Andreopoulos W."/>
            <person name="Angelini C."/>
            <person name="Antonin V."/>
            <person name="Barry K.W."/>
            <person name="Bougher N.L."/>
            <person name="Buchanan P."/>
            <person name="Buyck B."/>
            <person name="Bense V."/>
            <person name="Catcheside P."/>
            <person name="Chovatia M."/>
            <person name="Cooper J."/>
            <person name="Damon W."/>
            <person name="Desjardin D."/>
            <person name="Finy P."/>
            <person name="Geml J."/>
            <person name="Haridas S."/>
            <person name="Hughes K."/>
            <person name="Justo A."/>
            <person name="Karasinski D."/>
            <person name="Kautmanova I."/>
            <person name="Kiss B."/>
            <person name="Kocsube S."/>
            <person name="Kotiranta H."/>
            <person name="LaButti K.M."/>
            <person name="Lechner B.E."/>
            <person name="Liimatainen K."/>
            <person name="Lipzen A."/>
            <person name="Lukacs Z."/>
            <person name="Mihaltcheva S."/>
            <person name="Morgado L.N."/>
            <person name="Niskanen T."/>
            <person name="Noordeloos M.E."/>
            <person name="Ohm R.A."/>
            <person name="Ortiz-Santana B."/>
            <person name="Ovrebo C."/>
            <person name="Racz N."/>
            <person name="Riley R."/>
            <person name="Savchenko A."/>
            <person name="Shiryaev A."/>
            <person name="Soop K."/>
            <person name="Spirin V."/>
            <person name="Szebenyi C."/>
            <person name="Tomsovsky M."/>
            <person name="Tulloss R.E."/>
            <person name="Uehling J."/>
            <person name="Grigoriev I.V."/>
            <person name="Vagvolgyi C."/>
            <person name="Papp T."/>
            <person name="Martin F.M."/>
            <person name="Miettinen O."/>
            <person name="Hibbett D.S."/>
            <person name="Nagy L.G."/>
        </authorList>
    </citation>
    <scope>NUCLEOTIDE SEQUENCE [LARGE SCALE GENOMIC DNA]</scope>
    <source>
        <strain evidence="2 3">FP101781</strain>
    </source>
</reference>
<protein>
    <submittedName>
        <fullName evidence="2">Uncharacterized protein</fullName>
    </submittedName>
</protein>
<evidence type="ECO:0000313" key="3">
    <source>
        <dbReference type="Proteomes" id="UP000298030"/>
    </source>
</evidence>
<name>A0A4Y7SWA7_COPMI</name>
<sequence length="78" mass="9278">MFRLDSGLVRRTRFGSYRFITLFSFSFHLMLSRFRSCIPLFPSLSRSHSRIAFALTLILTCIDPSTAHVCFLRLYYYR</sequence>
<feature type="transmembrane region" description="Helical" evidence="1">
    <location>
        <begin position="51"/>
        <end position="76"/>
    </location>
</feature>
<feature type="transmembrane region" description="Helical" evidence="1">
    <location>
        <begin position="12"/>
        <end position="31"/>
    </location>
</feature>
<dbReference type="AlphaFoldDB" id="A0A4Y7SWA7"/>
<keyword evidence="1" id="KW-0812">Transmembrane</keyword>
<gene>
    <name evidence="2" type="ORF">FA13DRAFT_1112337</name>
</gene>
<evidence type="ECO:0000313" key="2">
    <source>
        <dbReference type="EMBL" id="TEB26143.1"/>
    </source>
</evidence>
<comment type="caution">
    <text evidence="2">The sequence shown here is derived from an EMBL/GenBank/DDBJ whole genome shotgun (WGS) entry which is preliminary data.</text>
</comment>
<keyword evidence="3" id="KW-1185">Reference proteome</keyword>
<organism evidence="2 3">
    <name type="scientific">Coprinellus micaceus</name>
    <name type="common">Glistening ink-cap mushroom</name>
    <name type="synonym">Coprinus micaceus</name>
    <dbReference type="NCBI Taxonomy" id="71717"/>
    <lineage>
        <taxon>Eukaryota</taxon>
        <taxon>Fungi</taxon>
        <taxon>Dikarya</taxon>
        <taxon>Basidiomycota</taxon>
        <taxon>Agaricomycotina</taxon>
        <taxon>Agaricomycetes</taxon>
        <taxon>Agaricomycetidae</taxon>
        <taxon>Agaricales</taxon>
        <taxon>Agaricineae</taxon>
        <taxon>Psathyrellaceae</taxon>
        <taxon>Coprinellus</taxon>
    </lineage>
</organism>